<evidence type="ECO:0000313" key="2">
    <source>
        <dbReference type="EMBL" id="KAK4810206.1"/>
    </source>
</evidence>
<organism evidence="2 3">
    <name type="scientific">Mycteria americana</name>
    <name type="common">Wood stork</name>
    <dbReference type="NCBI Taxonomy" id="33587"/>
    <lineage>
        <taxon>Eukaryota</taxon>
        <taxon>Metazoa</taxon>
        <taxon>Chordata</taxon>
        <taxon>Craniata</taxon>
        <taxon>Vertebrata</taxon>
        <taxon>Euteleostomi</taxon>
        <taxon>Archelosauria</taxon>
        <taxon>Archosauria</taxon>
        <taxon>Dinosauria</taxon>
        <taxon>Saurischia</taxon>
        <taxon>Theropoda</taxon>
        <taxon>Coelurosauria</taxon>
        <taxon>Aves</taxon>
        <taxon>Neognathae</taxon>
        <taxon>Neoaves</taxon>
        <taxon>Aequornithes</taxon>
        <taxon>Ciconiiformes</taxon>
        <taxon>Ciconiidae</taxon>
        <taxon>Mycteria</taxon>
    </lineage>
</organism>
<accession>A0AAN7MS06</accession>
<dbReference type="Proteomes" id="UP001333110">
    <property type="component" value="Unassembled WGS sequence"/>
</dbReference>
<sequence>MAFCRVDTVAKPLLAGDGASTTCLGNPCQCLTTLIVKNFFLKSSLNLPSLSLKPLLLVLSQQALLKILEGCYKVSLEPSLLQADQLQLSQPVLLGKRCDSMGLNELTVAAEGRDEPLGRPSLPGHSKQDSVGPIAMQSQPRDLALQLLALVGLALASHRSRVTSNVSGPLLRRKAGKGPRRTPKSRKFEIAYLEERAEP</sequence>
<feature type="compositionally biased region" description="Basic and acidic residues" evidence="1">
    <location>
        <begin position="186"/>
        <end position="199"/>
    </location>
</feature>
<protein>
    <submittedName>
        <fullName evidence="2">Uncharacterized protein</fullName>
    </submittedName>
</protein>
<feature type="region of interest" description="Disordered" evidence="1">
    <location>
        <begin position="165"/>
        <end position="199"/>
    </location>
</feature>
<name>A0AAN7MS06_MYCAM</name>
<gene>
    <name evidence="2" type="ORF">QYF61_011800</name>
</gene>
<proteinExistence type="predicted"/>
<dbReference type="EMBL" id="JAUNZN010000019">
    <property type="protein sequence ID" value="KAK4810206.1"/>
    <property type="molecule type" value="Genomic_DNA"/>
</dbReference>
<feature type="compositionally biased region" description="Basic residues" evidence="1">
    <location>
        <begin position="171"/>
        <end position="185"/>
    </location>
</feature>
<evidence type="ECO:0000313" key="3">
    <source>
        <dbReference type="Proteomes" id="UP001333110"/>
    </source>
</evidence>
<evidence type="ECO:0000256" key="1">
    <source>
        <dbReference type="SAM" id="MobiDB-lite"/>
    </source>
</evidence>
<dbReference type="AlphaFoldDB" id="A0AAN7MS06"/>
<comment type="caution">
    <text evidence="2">The sequence shown here is derived from an EMBL/GenBank/DDBJ whole genome shotgun (WGS) entry which is preliminary data.</text>
</comment>
<keyword evidence="3" id="KW-1185">Reference proteome</keyword>
<feature type="region of interest" description="Disordered" evidence="1">
    <location>
        <begin position="112"/>
        <end position="133"/>
    </location>
</feature>
<reference evidence="2 3" key="1">
    <citation type="journal article" date="2023" name="J. Hered.">
        <title>Chromosome-level genome of the wood stork (Mycteria americana) provides insight into avian chromosome evolution.</title>
        <authorList>
            <person name="Flamio R. Jr."/>
            <person name="Ramstad K.M."/>
        </authorList>
    </citation>
    <scope>NUCLEOTIDE SEQUENCE [LARGE SCALE GENOMIC DNA]</scope>
    <source>
        <strain evidence="2">JAX WOST 10</strain>
    </source>
</reference>